<feature type="chain" id="PRO_5047468521" description="exo-alpha-sialidase" evidence="5">
    <location>
        <begin position="23"/>
        <end position="448"/>
    </location>
</feature>
<dbReference type="EMBL" id="SJDU01000468">
    <property type="protein sequence ID" value="TKZ28953.1"/>
    <property type="molecule type" value="Genomic_DNA"/>
</dbReference>
<dbReference type="Gene3D" id="2.120.10.10">
    <property type="match status" value="1"/>
</dbReference>
<keyword evidence="7" id="KW-1185">Reference proteome</keyword>
<evidence type="ECO:0000256" key="3">
    <source>
        <dbReference type="ARBA" id="ARBA00012733"/>
    </source>
</evidence>
<accession>A0ABY2TMU6</accession>
<comment type="catalytic activity">
    <reaction evidence="1">
        <text>Hydrolysis of alpha-(2-&gt;3)-, alpha-(2-&gt;6)-, alpha-(2-&gt;8)- glycosidic linkages of terminal sialic acid residues in oligosaccharides, glycoproteins, glycolipids, colominic acid and synthetic substrates.</text>
        <dbReference type="EC" id="3.2.1.18"/>
    </reaction>
</comment>
<evidence type="ECO:0000313" key="6">
    <source>
        <dbReference type="EMBL" id="TKZ28953.1"/>
    </source>
</evidence>
<name>A0ABY2TMU6_9SPIR</name>
<dbReference type="SUPFAM" id="SSF50939">
    <property type="entry name" value="Sialidases"/>
    <property type="match status" value="1"/>
</dbReference>
<keyword evidence="5" id="KW-0732">Signal</keyword>
<proteinExistence type="inferred from homology"/>
<protein>
    <recommendedName>
        <fullName evidence="3">exo-alpha-sialidase</fullName>
        <ecNumber evidence="3">3.2.1.18</ecNumber>
    </recommendedName>
</protein>
<feature type="compositionally biased region" description="Gly residues" evidence="4">
    <location>
        <begin position="40"/>
        <end position="53"/>
    </location>
</feature>
<comment type="caution">
    <text evidence="6">The sequence shown here is derived from an EMBL/GenBank/DDBJ whole genome shotgun (WGS) entry which is preliminary data.</text>
</comment>
<evidence type="ECO:0000313" key="7">
    <source>
        <dbReference type="Proteomes" id="UP000310168"/>
    </source>
</evidence>
<dbReference type="InterPro" id="IPR036278">
    <property type="entry name" value="Sialidase_sf"/>
</dbReference>
<comment type="similarity">
    <text evidence="2">Belongs to the glycosyl hydrolase 33 family.</text>
</comment>
<feature type="region of interest" description="Disordered" evidence="4">
    <location>
        <begin position="26"/>
        <end position="61"/>
    </location>
</feature>
<evidence type="ECO:0000256" key="1">
    <source>
        <dbReference type="ARBA" id="ARBA00000427"/>
    </source>
</evidence>
<dbReference type="RefSeq" id="WP_137999242.1">
    <property type="nucleotide sequence ID" value="NZ_SJDU01000468.1"/>
</dbReference>
<reference evidence="6 7" key="1">
    <citation type="journal article" date="2019" name="Anaerobe">
        <title>Brachyspira catarrhinii sp. nov., an anaerobic intestinal spirochaete isolated from vervet monkeys may have been misidentified as Brachyspira aalborgi in previous studies.</title>
        <authorList>
            <person name="Phillips N.D."/>
            <person name="La T."/>
            <person name="Hampson D.J."/>
        </authorList>
    </citation>
    <scope>NUCLEOTIDE SEQUENCE [LARGE SCALE GENOMIC DNA]</scope>
    <source>
        <strain evidence="6 7">Z12</strain>
    </source>
</reference>
<evidence type="ECO:0000256" key="5">
    <source>
        <dbReference type="SAM" id="SignalP"/>
    </source>
</evidence>
<gene>
    <name evidence="6" type="ORF">EZH24_11560</name>
</gene>
<dbReference type="EC" id="3.2.1.18" evidence="3"/>
<evidence type="ECO:0000256" key="4">
    <source>
        <dbReference type="SAM" id="MobiDB-lite"/>
    </source>
</evidence>
<dbReference type="InterPro" id="IPR026856">
    <property type="entry name" value="Sialidase_fam"/>
</dbReference>
<dbReference type="PANTHER" id="PTHR10628">
    <property type="entry name" value="SIALIDASE"/>
    <property type="match status" value="1"/>
</dbReference>
<organism evidence="6 7">
    <name type="scientific">Brachyspira catarrhinii</name>
    <dbReference type="NCBI Taxonomy" id="2528966"/>
    <lineage>
        <taxon>Bacteria</taxon>
        <taxon>Pseudomonadati</taxon>
        <taxon>Spirochaetota</taxon>
        <taxon>Spirochaetia</taxon>
        <taxon>Brachyspirales</taxon>
        <taxon>Brachyspiraceae</taxon>
        <taxon>Brachyspira</taxon>
    </lineage>
</organism>
<dbReference type="Proteomes" id="UP000310168">
    <property type="component" value="Unassembled WGS sequence"/>
</dbReference>
<dbReference type="CDD" id="cd15482">
    <property type="entry name" value="Sialidase_non-viral"/>
    <property type="match status" value="1"/>
</dbReference>
<evidence type="ECO:0000256" key="2">
    <source>
        <dbReference type="ARBA" id="ARBA00009348"/>
    </source>
</evidence>
<sequence>MKTAKKVLLIILSILMVFTCKRYTEPEGSNTANEQDNGTGIVGGGDNGGGGSTIGDETGPLTGSGGGISLGSFTLPKNSLSQEEQNKDYDPSYNHAVLFANGGIPALTTTSKGALVAAVGYEGNIQVKKSLDSGKTWFISQVATETPSRNPFFINCHNGDVLLGVTTYGAGFTNTIFYRSTDDGGSWTKQESLVKVSDIDSKVTSNFVIYGQGVTLRHGANAGQNKLLFPYSYSTNTYIDQTQWTMTINSSDDGKKWDIISNRIKGNLVTQGNPFGDFSAYENKIYETYEGNILLNLRTPGNLMYWAHSTNYGKDWIITTIKTEERADNDIHADMVRYEFNGKPIKGSKYGLMAYYRTGGNGEYKVRLTDNDFNNGDKSGSKYKKTEIIVTDTGITNGYPAITVLPDGTIGTLTEEIKDGSANIIFRRFNLYWLTYGSEKVDYSTIAY</sequence>
<dbReference type="PANTHER" id="PTHR10628:SF30">
    <property type="entry name" value="EXO-ALPHA-SIALIDASE"/>
    <property type="match status" value="1"/>
</dbReference>
<feature type="signal peptide" evidence="5">
    <location>
        <begin position="1"/>
        <end position="22"/>
    </location>
</feature>